<keyword evidence="5" id="KW-0962">Peroxisome biogenesis</keyword>
<evidence type="ECO:0000259" key="14">
    <source>
        <dbReference type="Pfam" id="PF12931"/>
    </source>
</evidence>
<reference evidence="16" key="3">
    <citation type="submission" date="2025-09" db="UniProtKB">
        <authorList>
            <consortium name="Ensembl"/>
        </authorList>
    </citation>
    <scope>IDENTIFICATION</scope>
</reference>
<evidence type="ECO:0000313" key="16">
    <source>
        <dbReference type="Ensembl" id="ENSLOCP00000005388.1"/>
    </source>
</evidence>
<evidence type="ECO:0000256" key="13">
    <source>
        <dbReference type="SAM" id="MobiDB-lite"/>
    </source>
</evidence>
<comment type="subunit">
    <text evidence="12">SEC16A and SEC16B are each present in multiple copies in a heteromeric complex.</text>
</comment>
<accession>W5MAH9</accession>
<dbReference type="EMBL" id="AHAT01018313">
    <property type="status" value="NOT_ANNOTATED_CDS"/>
    <property type="molecule type" value="Genomic_DNA"/>
</dbReference>
<dbReference type="EMBL" id="AHAT01018314">
    <property type="status" value="NOT_ANNOTATED_CDS"/>
    <property type="molecule type" value="Genomic_DNA"/>
</dbReference>
<dbReference type="PANTHER" id="PTHR13402">
    <property type="entry name" value="RGPR-RELATED"/>
    <property type="match status" value="1"/>
</dbReference>
<feature type="domain" description="Sec16 central conserved" evidence="15">
    <location>
        <begin position="64"/>
        <end position="162"/>
    </location>
</feature>
<reference evidence="17" key="1">
    <citation type="submission" date="2011-12" db="EMBL/GenBank/DDBJ databases">
        <title>The Draft Genome of Lepisosteus oculatus.</title>
        <authorList>
            <consortium name="The Broad Institute Genome Assembly &amp; Analysis Group"/>
            <consortium name="Computational R&amp;D Group"/>
            <consortium name="and Sequencing Platform"/>
            <person name="Di Palma F."/>
            <person name="Alfoldi J."/>
            <person name="Johnson J."/>
            <person name="Berlin A."/>
            <person name="Gnerre S."/>
            <person name="Jaffe D."/>
            <person name="MacCallum I."/>
            <person name="Young S."/>
            <person name="Walker B.J."/>
            <person name="Lander E.S."/>
            <person name="Lindblad-Toh K."/>
        </authorList>
    </citation>
    <scope>NUCLEOTIDE SEQUENCE [LARGE SCALE GENOMIC DNA]</scope>
</reference>
<proteinExistence type="inferred from homology"/>
<dbReference type="GeneTree" id="ENSGT00940000160138"/>
<dbReference type="EMBL" id="AHAT01018316">
    <property type="status" value="NOT_ANNOTATED_CDS"/>
    <property type="molecule type" value="Genomic_DNA"/>
</dbReference>
<keyword evidence="7 12" id="KW-0931">ER-Golgi transport</keyword>
<dbReference type="GO" id="GO:0000139">
    <property type="term" value="C:Golgi membrane"/>
    <property type="evidence" value="ECO:0007669"/>
    <property type="project" value="UniProtKB-SubCell"/>
</dbReference>
<dbReference type="Ensembl" id="ENSLOCT00000005396.1">
    <property type="protein sequence ID" value="ENSLOCP00000005388.1"/>
    <property type="gene ID" value="ENSLOCG00000004491.1"/>
</dbReference>
<evidence type="ECO:0000313" key="17">
    <source>
        <dbReference type="Proteomes" id="UP000018468"/>
    </source>
</evidence>
<dbReference type="Proteomes" id="UP000018468">
    <property type="component" value="Linkage group LG10"/>
</dbReference>
<keyword evidence="10 12" id="KW-0472">Membrane</keyword>
<dbReference type="InterPro" id="IPR024298">
    <property type="entry name" value="Sec16_Sec23-bd"/>
</dbReference>
<dbReference type="GO" id="GO:0016192">
    <property type="term" value="P:vesicle-mediated transport"/>
    <property type="evidence" value="ECO:0007669"/>
    <property type="project" value="UniProtKB-KW"/>
</dbReference>
<evidence type="ECO:0000256" key="8">
    <source>
        <dbReference type="ARBA" id="ARBA00022927"/>
    </source>
</evidence>
<dbReference type="Bgee" id="ENSLOCG00000004491">
    <property type="expression patterns" value="Expressed in liver and 12 other cell types or tissues"/>
</dbReference>
<organism evidence="16 17">
    <name type="scientific">Lepisosteus oculatus</name>
    <name type="common">Spotted gar</name>
    <dbReference type="NCBI Taxonomy" id="7918"/>
    <lineage>
        <taxon>Eukaryota</taxon>
        <taxon>Metazoa</taxon>
        <taxon>Chordata</taxon>
        <taxon>Craniata</taxon>
        <taxon>Vertebrata</taxon>
        <taxon>Euteleostomi</taxon>
        <taxon>Actinopterygii</taxon>
        <taxon>Neopterygii</taxon>
        <taxon>Holostei</taxon>
        <taxon>Semionotiformes</taxon>
        <taxon>Lepisosteidae</taxon>
        <taxon>Lepisosteus</taxon>
    </lineage>
</organism>
<evidence type="ECO:0000256" key="9">
    <source>
        <dbReference type="ARBA" id="ARBA00023034"/>
    </source>
</evidence>
<dbReference type="EMBL" id="AHAT01018317">
    <property type="status" value="NOT_ANNOTATED_CDS"/>
    <property type="molecule type" value="Genomic_DNA"/>
</dbReference>
<comment type="function">
    <text evidence="11">Plays a role in the organization of the endoplasmic reticulum exit sites (ERES), also known as transitional endoplasmic reticulum (tER). Required for secretory cargo traffic from the endoplasmic reticulum to the Golgi apparatus. Involved in peroxisome biogenesis. Regulates the transport of peroxisomal biogenesis factors PEX3 and PEX16 from the ER to peroxisomes.</text>
</comment>
<evidence type="ECO:0000256" key="11">
    <source>
        <dbReference type="ARBA" id="ARBA00045648"/>
    </source>
</evidence>
<evidence type="ECO:0000256" key="2">
    <source>
        <dbReference type="ARBA" id="ARBA00004406"/>
    </source>
</evidence>
<dbReference type="AlphaFoldDB" id="W5MAH9"/>
<evidence type="ECO:0000256" key="6">
    <source>
        <dbReference type="ARBA" id="ARBA00022824"/>
    </source>
</evidence>
<evidence type="ECO:0000259" key="15">
    <source>
        <dbReference type="Pfam" id="PF12932"/>
    </source>
</evidence>
<protein>
    <recommendedName>
        <fullName evidence="12">Protein transport protein sec16</fullName>
    </recommendedName>
</protein>
<dbReference type="GO" id="GO:0007031">
    <property type="term" value="P:peroxisome organization"/>
    <property type="evidence" value="ECO:0007669"/>
    <property type="project" value="UniProtKB-KW"/>
</dbReference>
<comment type="subcellular location">
    <subcellularLocation>
        <location evidence="2">Endoplasmic reticulum membrane</location>
        <topology evidence="2">Peripheral membrane protein</topology>
    </subcellularLocation>
    <subcellularLocation>
        <location evidence="1">Golgi apparatus membrane</location>
        <topology evidence="1">Peripheral membrane protein</topology>
    </subcellularLocation>
</comment>
<evidence type="ECO:0000256" key="10">
    <source>
        <dbReference type="ARBA" id="ARBA00023136"/>
    </source>
</evidence>
<dbReference type="GO" id="GO:0070971">
    <property type="term" value="C:endoplasmic reticulum exit site"/>
    <property type="evidence" value="ECO:0007669"/>
    <property type="project" value="UniProtKB-ARBA"/>
</dbReference>
<dbReference type="Gene3D" id="1.25.40.1030">
    <property type="match status" value="1"/>
</dbReference>
<evidence type="ECO:0000256" key="4">
    <source>
        <dbReference type="ARBA" id="ARBA00022448"/>
    </source>
</evidence>
<evidence type="ECO:0000256" key="5">
    <source>
        <dbReference type="ARBA" id="ARBA00022593"/>
    </source>
</evidence>
<dbReference type="CDD" id="cd09233">
    <property type="entry name" value="ACE1-Sec16-like"/>
    <property type="match status" value="1"/>
</dbReference>
<keyword evidence="17" id="KW-1185">Reference proteome</keyword>
<dbReference type="Pfam" id="PF12932">
    <property type="entry name" value="Sec16"/>
    <property type="match status" value="1"/>
</dbReference>
<sequence>GSLARSRASGLSSSGYELSQYITDGTEHSDLLPCSLWGDSHTDGADVPQLSAPLKFSLPHVRAGFGPAGQLVKVLPHLICENSRSCGTHAEHSIHVILMDTLEQQEARLFPGPLAREDLHKVDAITFAQNRADTCLKDKALQDQTSAALLWNLLVLLCRQNGRIVGSDIAELLLKDSRAPGRCAGAAGGPGPLTGRMGPVLAPGRALSERSWLSLSHTLQEALEAAMASGLWGHALLLASKMDNRSYTTVLNRFTGSLAVNDPLQTLFQLLSGRTPAVSTCCGSERWGDWRPHLAVILSNPPGDPTLHRQAVTTMGDTLAARGLIHAAHFCYLVAQVPFGVYTAKSEKLVLLGSNHCLPFLQFARSSAIQSTEVLEYSRLLGDPSGFIAPFQVYKFLYACRLLDCGLAPQAFHYCEVIGKALLRQETLHVVLVEEVIKLADRLKASGPQFRAGGTEQLTEDPEWLVELRHRYGLQQMGSYGDCDKYQPPADETTSPWEDNGIDTEKEDLQSCLFDTSRANDLFPANRDGCDMELLPGLLTAEAHEHSPAELLPQMRSSTPAAPGLLPRRLQNMHTGSLQRPLCPEARITTSGSKMPPAHRMPTWIPAILGGSPTVPVTAPAAHRPSEARVLLHMSSKRGWFSWFKSKPASRVEPAAQVEGDRGTDGAGEDASAPPLTAPPPGGSGAAFPPPASTGVNPFSRRAGRRDTVQEGRPQPTEGGLTALSQGP</sequence>
<evidence type="ECO:0000256" key="1">
    <source>
        <dbReference type="ARBA" id="ARBA00004395"/>
    </source>
</evidence>
<keyword evidence="9 12" id="KW-0333">Golgi apparatus</keyword>
<evidence type="ECO:0000256" key="12">
    <source>
        <dbReference type="RuleBase" id="RU364101"/>
    </source>
</evidence>
<feature type="region of interest" description="Disordered" evidence="13">
    <location>
        <begin position="648"/>
        <end position="728"/>
    </location>
</feature>
<dbReference type="PANTHER" id="PTHR13402:SF11">
    <property type="entry name" value="PROTEIN TRANSPORT PROTEIN SEC16B"/>
    <property type="match status" value="1"/>
</dbReference>
<keyword evidence="8 12" id="KW-0653">Protein transport</keyword>
<dbReference type="Pfam" id="PF12931">
    <property type="entry name" value="TPR_Sec16"/>
    <property type="match status" value="1"/>
</dbReference>
<comment type="similarity">
    <text evidence="3 12">Belongs to the SEC16 family.</text>
</comment>
<name>W5MAH9_LEPOC</name>
<evidence type="ECO:0000256" key="7">
    <source>
        <dbReference type="ARBA" id="ARBA00022892"/>
    </source>
</evidence>
<dbReference type="GO" id="GO:0005789">
    <property type="term" value="C:endoplasmic reticulum membrane"/>
    <property type="evidence" value="ECO:0007669"/>
    <property type="project" value="UniProtKB-SubCell"/>
</dbReference>
<keyword evidence="4 12" id="KW-0813">Transport</keyword>
<dbReference type="InterPro" id="IPR024340">
    <property type="entry name" value="Sec16_CCD"/>
</dbReference>
<dbReference type="GO" id="GO:0015031">
    <property type="term" value="P:protein transport"/>
    <property type="evidence" value="ECO:0007669"/>
    <property type="project" value="UniProtKB-KW"/>
</dbReference>
<feature type="domain" description="Sec16 Sec23-binding" evidence="14">
    <location>
        <begin position="220"/>
        <end position="447"/>
    </location>
</feature>
<feature type="compositionally biased region" description="Pro residues" evidence="13">
    <location>
        <begin position="676"/>
        <end position="692"/>
    </location>
</feature>
<keyword evidence="6 12" id="KW-0256">Endoplasmic reticulum</keyword>
<reference evidence="16" key="2">
    <citation type="submission" date="2025-08" db="UniProtKB">
        <authorList>
            <consortium name="Ensembl"/>
        </authorList>
    </citation>
    <scope>IDENTIFICATION</scope>
</reference>
<dbReference type="EMBL" id="AHAT01018315">
    <property type="status" value="NOT_ANNOTATED_CDS"/>
    <property type="molecule type" value="Genomic_DNA"/>
</dbReference>
<evidence type="ECO:0000256" key="3">
    <source>
        <dbReference type="ARBA" id="ARBA00005927"/>
    </source>
</evidence>